<name>A0ABV8TJU1_9ACTN</name>
<proteinExistence type="inferred from homology"/>
<evidence type="ECO:0000256" key="8">
    <source>
        <dbReference type="SAM" id="MobiDB-lite"/>
    </source>
</evidence>
<dbReference type="Pfam" id="PF00768">
    <property type="entry name" value="Peptidase_S11"/>
    <property type="match status" value="1"/>
</dbReference>
<keyword evidence="10" id="KW-0645">Protease</keyword>
<dbReference type="InterPro" id="IPR018044">
    <property type="entry name" value="Peptidase_S11"/>
</dbReference>
<protein>
    <submittedName>
        <fullName evidence="10">D-alanyl-D-alanine carboxypeptidase family protein</fullName>
        <ecNumber evidence="10">3.4.-.-</ecNumber>
    </submittedName>
</protein>
<evidence type="ECO:0000256" key="6">
    <source>
        <dbReference type="ARBA" id="ARBA00023316"/>
    </source>
</evidence>
<feature type="domain" description="Peptidase S11 D-alanyl-D-alanine carboxypeptidase A N-terminal" evidence="9">
    <location>
        <begin position="96"/>
        <end position="288"/>
    </location>
</feature>
<keyword evidence="2" id="KW-0732">Signal</keyword>
<dbReference type="GO" id="GO:0004180">
    <property type="term" value="F:carboxypeptidase activity"/>
    <property type="evidence" value="ECO:0007669"/>
    <property type="project" value="UniProtKB-KW"/>
</dbReference>
<feature type="region of interest" description="Disordered" evidence="8">
    <location>
        <begin position="1"/>
        <end position="20"/>
    </location>
</feature>
<evidence type="ECO:0000313" key="10">
    <source>
        <dbReference type="EMBL" id="MFC4330907.1"/>
    </source>
</evidence>
<dbReference type="Proteomes" id="UP001595824">
    <property type="component" value="Unassembled WGS sequence"/>
</dbReference>
<accession>A0ABV8TJU1</accession>
<organism evidence="10 11">
    <name type="scientific">Streptomyces andamanensis</name>
    <dbReference type="NCBI Taxonomy" id="1565035"/>
    <lineage>
        <taxon>Bacteria</taxon>
        <taxon>Bacillati</taxon>
        <taxon>Actinomycetota</taxon>
        <taxon>Actinomycetes</taxon>
        <taxon>Kitasatosporales</taxon>
        <taxon>Streptomycetaceae</taxon>
        <taxon>Streptomyces</taxon>
    </lineage>
</organism>
<dbReference type="RefSeq" id="WP_381741994.1">
    <property type="nucleotide sequence ID" value="NZ_JBHSDP010000024.1"/>
</dbReference>
<evidence type="ECO:0000313" key="11">
    <source>
        <dbReference type="Proteomes" id="UP001595824"/>
    </source>
</evidence>
<dbReference type="PANTHER" id="PTHR21581:SF33">
    <property type="entry name" value="D-ALANYL-D-ALANINE CARBOXYPEPTIDASE DACB"/>
    <property type="match status" value="1"/>
</dbReference>
<comment type="similarity">
    <text evidence="1 7">Belongs to the peptidase S11 family.</text>
</comment>
<keyword evidence="4" id="KW-0133">Cell shape</keyword>
<evidence type="ECO:0000256" key="3">
    <source>
        <dbReference type="ARBA" id="ARBA00022801"/>
    </source>
</evidence>
<comment type="caution">
    <text evidence="10">The sequence shown here is derived from an EMBL/GenBank/DDBJ whole genome shotgun (WGS) entry which is preliminary data.</text>
</comment>
<gene>
    <name evidence="10" type="ORF">ACFPC0_24585</name>
</gene>
<dbReference type="PRINTS" id="PR00725">
    <property type="entry name" value="DADACBPTASE1"/>
</dbReference>
<sequence>MCPVTVPGEPDLRPVGPPPATGRRRFGAACAAGATALAALVVLAVVTRGGDGIQDAGSAGPADKASTTASLPWPGDGQTSVSVEGVGALGDLGTRGAQKPVPIASVTKVMTAYVVLRGHPLDEHGTGPGITVDQQAADESVSGIESTTRVDEGRRLDERRLLELMLIPSGNNIARLLARWDAGTEEAFVAKMNRAARDLGMRDTTYTDASGIGPANTSTSQDQLKLARAAMRQAAIRSVVAMRSTSVPGVPGEIKNTNTLLGESGVIGLKTGSSTPAGGNLMWAATAPDRDGHERLVLGVVLHQRAGSSPQQGLEAAVSASGSLVAGVRAWVSANVPGKR</sequence>
<keyword evidence="6" id="KW-0961">Cell wall biogenesis/degradation</keyword>
<evidence type="ECO:0000256" key="1">
    <source>
        <dbReference type="ARBA" id="ARBA00007164"/>
    </source>
</evidence>
<keyword evidence="5" id="KW-0573">Peptidoglycan synthesis</keyword>
<dbReference type="Gene3D" id="3.40.710.10">
    <property type="entry name" value="DD-peptidase/beta-lactamase superfamily"/>
    <property type="match status" value="1"/>
</dbReference>
<feature type="region of interest" description="Disordered" evidence="8">
    <location>
        <begin position="55"/>
        <end position="78"/>
    </location>
</feature>
<evidence type="ECO:0000256" key="4">
    <source>
        <dbReference type="ARBA" id="ARBA00022960"/>
    </source>
</evidence>
<dbReference type="InterPro" id="IPR012338">
    <property type="entry name" value="Beta-lactam/transpept-like"/>
</dbReference>
<keyword evidence="10" id="KW-0121">Carboxypeptidase</keyword>
<dbReference type="EC" id="3.4.-.-" evidence="10"/>
<dbReference type="EMBL" id="JBHSDP010000024">
    <property type="protein sequence ID" value="MFC4330907.1"/>
    <property type="molecule type" value="Genomic_DNA"/>
</dbReference>
<dbReference type="PANTHER" id="PTHR21581">
    <property type="entry name" value="D-ALANYL-D-ALANINE CARBOXYPEPTIDASE"/>
    <property type="match status" value="1"/>
</dbReference>
<evidence type="ECO:0000256" key="7">
    <source>
        <dbReference type="RuleBase" id="RU004016"/>
    </source>
</evidence>
<keyword evidence="11" id="KW-1185">Reference proteome</keyword>
<evidence type="ECO:0000256" key="5">
    <source>
        <dbReference type="ARBA" id="ARBA00022984"/>
    </source>
</evidence>
<dbReference type="InterPro" id="IPR001967">
    <property type="entry name" value="Peptidase_S11_N"/>
</dbReference>
<keyword evidence="3 10" id="KW-0378">Hydrolase</keyword>
<reference evidence="11" key="1">
    <citation type="journal article" date="2019" name="Int. J. Syst. Evol. Microbiol.">
        <title>The Global Catalogue of Microorganisms (GCM) 10K type strain sequencing project: providing services to taxonomists for standard genome sequencing and annotation.</title>
        <authorList>
            <consortium name="The Broad Institute Genomics Platform"/>
            <consortium name="The Broad Institute Genome Sequencing Center for Infectious Disease"/>
            <person name="Wu L."/>
            <person name="Ma J."/>
        </authorList>
    </citation>
    <scope>NUCLEOTIDE SEQUENCE [LARGE SCALE GENOMIC DNA]</scope>
    <source>
        <strain evidence="11">PCU 347</strain>
    </source>
</reference>
<dbReference type="SUPFAM" id="SSF56601">
    <property type="entry name" value="beta-lactamase/transpeptidase-like"/>
    <property type="match status" value="1"/>
</dbReference>
<evidence type="ECO:0000256" key="2">
    <source>
        <dbReference type="ARBA" id="ARBA00022729"/>
    </source>
</evidence>
<evidence type="ECO:0000259" key="9">
    <source>
        <dbReference type="Pfam" id="PF00768"/>
    </source>
</evidence>